<keyword evidence="13" id="KW-0812">Transmembrane</keyword>
<dbReference type="PANTHER" id="PTHR11954:SF6">
    <property type="entry name" value="MACROPHAGE MIGRATION INHIBITORY FACTOR"/>
    <property type="match status" value="1"/>
</dbReference>
<dbReference type="AlphaFoldDB" id="A0A085LY77"/>
<evidence type="ECO:0000256" key="5">
    <source>
        <dbReference type="ARBA" id="ARBA00023235"/>
    </source>
</evidence>
<feature type="non-terminal residue" evidence="14">
    <location>
        <position position="574"/>
    </location>
</feature>
<evidence type="ECO:0000313" key="14">
    <source>
        <dbReference type="EMBL" id="KFD49923.1"/>
    </source>
</evidence>
<keyword evidence="4" id="KW-0964">Secreted</keyword>
<reference evidence="14 15" key="1">
    <citation type="journal article" date="2014" name="Nat. Genet.">
        <title>Genome and transcriptome of the porcine whipworm Trichuris suis.</title>
        <authorList>
            <person name="Jex A.R."/>
            <person name="Nejsum P."/>
            <person name="Schwarz E.M."/>
            <person name="Hu L."/>
            <person name="Young N.D."/>
            <person name="Hall R.S."/>
            <person name="Korhonen P.K."/>
            <person name="Liao S."/>
            <person name="Thamsborg S."/>
            <person name="Xia J."/>
            <person name="Xu P."/>
            <person name="Wang S."/>
            <person name="Scheerlinck J.P."/>
            <person name="Hofmann A."/>
            <person name="Sternberg P.W."/>
            <person name="Wang J."/>
            <person name="Gasser R.B."/>
        </authorList>
    </citation>
    <scope>NUCLEOTIDE SEQUENCE [LARGE SCALE GENOMIC DNA]</scope>
    <source>
        <strain evidence="14">DCEP-RM93M</strain>
    </source>
</reference>
<evidence type="ECO:0000256" key="8">
    <source>
        <dbReference type="ARBA" id="ARBA00038932"/>
    </source>
</evidence>
<dbReference type="PANTHER" id="PTHR11954">
    <property type="entry name" value="D-DOPACHROME DECARBOXYLASE"/>
    <property type="match status" value="1"/>
</dbReference>
<evidence type="ECO:0000256" key="13">
    <source>
        <dbReference type="SAM" id="Phobius"/>
    </source>
</evidence>
<comment type="subcellular location">
    <subcellularLocation>
        <location evidence="1">Secreted</location>
    </subcellularLocation>
</comment>
<comment type="catalytic activity">
    <reaction evidence="7">
        <text>L-dopachrome = 5,6-dihydroxyindole-2-carboxylate</text>
        <dbReference type="Rhea" id="RHEA:13041"/>
        <dbReference type="ChEBI" id="CHEBI:16875"/>
        <dbReference type="ChEBI" id="CHEBI:57509"/>
        <dbReference type="EC" id="5.3.3.12"/>
    </reaction>
</comment>
<dbReference type="EC" id="5.3.3.12" evidence="8"/>
<dbReference type="SUPFAM" id="SSF55331">
    <property type="entry name" value="Tautomerase/MIF"/>
    <property type="match status" value="2"/>
</dbReference>
<dbReference type="Gene3D" id="3.30.429.10">
    <property type="entry name" value="Macrophage Migration Inhibitory Factor"/>
    <property type="match status" value="2"/>
</dbReference>
<evidence type="ECO:0000256" key="10">
    <source>
        <dbReference type="ARBA" id="ARBA00041631"/>
    </source>
</evidence>
<keyword evidence="5" id="KW-0413">Isomerase</keyword>
<name>A0A085LY77_9BILA</name>
<dbReference type="GO" id="GO:0050178">
    <property type="term" value="F:phenylpyruvate tautomerase activity"/>
    <property type="evidence" value="ECO:0007669"/>
    <property type="project" value="UniProtKB-EC"/>
</dbReference>
<organism evidence="14 15">
    <name type="scientific">Trichuris suis</name>
    <name type="common">pig whipworm</name>
    <dbReference type="NCBI Taxonomy" id="68888"/>
    <lineage>
        <taxon>Eukaryota</taxon>
        <taxon>Metazoa</taxon>
        <taxon>Ecdysozoa</taxon>
        <taxon>Nematoda</taxon>
        <taxon>Enoplea</taxon>
        <taxon>Dorylaimia</taxon>
        <taxon>Trichinellida</taxon>
        <taxon>Trichuridae</taxon>
        <taxon>Trichuris</taxon>
    </lineage>
</organism>
<protein>
    <recommendedName>
        <fullName evidence="12">L-dopachrome isomerase</fullName>
        <ecNumber evidence="9">5.3.2.1</ecNumber>
        <ecNumber evidence="8">5.3.3.12</ecNumber>
    </recommendedName>
    <alternativeName>
        <fullName evidence="10">L-dopachrome tautomerase</fullName>
    </alternativeName>
    <alternativeName>
        <fullName evidence="11">Phenylpyruvate tautomerase</fullName>
    </alternativeName>
</protein>
<keyword evidence="13" id="KW-1133">Transmembrane helix</keyword>
<dbReference type="Pfam" id="PF01187">
    <property type="entry name" value="MIF"/>
    <property type="match status" value="2"/>
</dbReference>
<dbReference type="EMBL" id="KL363261">
    <property type="protein sequence ID" value="KFD49923.1"/>
    <property type="molecule type" value="Genomic_DNA"/>
</dbReference>
<gene>
    <name evidence="14" type="ORF">M513_09137</name>
</gene>
<evidence type="ECO:0000256" key="12">
    <source>
        <dbReference type="ARBA" id="ARBA00042730"/>
    </source>
</evidence>
<dbReference type="GO" id="GO:0005615">
    <property type="term" value="C:extracellular space"/>
    <property type="evidence" value="ECO:0007669"/>
    <property type="project" value="UniProtKB-KW"/>
</dbReference>
<keyword evidence="15" id="KW-1185">Reference proteome</keyword>
<evidence type="ECO:0000256" key="2">
    <source>
        <dbReference type="ARBA" id="ARBA00005851"/>
    </source>
</evidence>
<evidence type="ECO:0000256" key="6">
    <source>
        <dbReference type="ARBA" id="ARBA00036735"/>
    </source>
</evidence>
<evidence type="ECO:0000256" key="4">
    <source>
        <dbReference type="ARBA" id="ARBA00022525"/>
    </source>
</evidence>
<dbReference type="GO" id="GO:0004167">
    <property type="term" value="F:dopachrome isomerase activity"/>
    <property type="evidence" value="ECO:0007669"/>
    <property type="project" value="UniProtKB-EC"/>
</dbReference>
<evidence type="ECO:0000256" key="1">
    <source>
        <dbReference type="ARBA" id="ARBA00004613"/>
    </source>
</evidence>
<dbReference type="InterPro" id="IPR014347">
    <property type="entry name" value="Tautomerase/MIF_sf"/>
</dbReference>
<evidence type="ECO:0000256" key="9">
    <source>
        <dbReference type="ARBA" id="ARBA00039086"/>
    </source>
</evidence>
<dbReference type="InterPro" id="IPR001398">
    <property type="entry name" value="Macrophage_inhib_fac"/>
</dbReference>
<keyword evidence="13" id="KW-0472">Membrane</keyword>
<evidence type="ECO:0000256" key="3">
    <source>
        <dbReference type="ARBA" id="ARBA00022514"/>
    </source>
</evidence>
<comment type="similarity">
    <text evidence="2">Belongs to the MIF family.</text>
</comment>
<dbReference type="Proteomes" id="UP000030764">
    <property type="component" value="Unassembled WGS sequence"/>
</dbReference>
<dbReference type="GO" id="GO:0005125">
    <property type="term" value="F:cytokine activity"/>
    <property type="evidence" value="ECO:0007669"/>
    <property type="project" value="UniProtKB-KW"/>
</dbReference>
<comment type="catalytic activity">
    <reaction evidence="6">
        <text>3-phenylpyruvate = enol-phenylpyruvate</text>
        <dbReference type="Rhea" id="RHEA:17097"/>
        <dbReference type="ChEBI" id="CHEBI:16815"/>
        <dbReference type="ChEBI" id="CHEBI:18005"/>
        <dbReference type="EC" id="5.3.2.1"/>
    </reaction>
</comment>
<evidence type="ECO:0000313" key="15">
    <source>
        <dbReference type="Proteomes" id="UP000030764"/>
    </source>
</evidence>
<evidence type="ECO:0000256" key="11">
    <source>
        <dbReference type="ARBA" id="ARBA00041912"/>
    </source>
</evidence>
<sequence>LKLNKAFFSPKGSCQIQKHSYKKRGLQSSEPSRYLALPQRDFLKNILFFKKFDKQVRNKCLFAMPMITIVTSAPYDRVPVDFCSLLTDLLAEMLQKPRERVVVHLMTDQLVRLGTEEEETLLATLSSIGKIGADFNQDHLDKLCAFFQKHLNITPLFVSSTWLPSMSHGMDSCVTNDSALLGLDLTFSSSISVLSTIKTLLILPDFICQQSPVCFAKFNALSIIQLPKMPIFTFSTNVPSENISVDFLKSTSKLIAGMLGKPESYVAVHINGGQKITFGGTDGPAGFGQLLSLGGVGGEKNRSHSAKLFKHLTDGLGIPGNRMYINFVDMRGSDVGREAKFGSYLLVLYGGRFRKLFKKLVKEKVASAYRFSFHPFGGETAAGNCGTATEGLKFSVNNLAVFVHFYLQLHHVAASWRPNDSGADIWIFLVQRTDVPGIVVMVDNLSKTLMLLPFALHYCLRSCGRPPLKAKCFELLQSVEQTVDLPSLTVVKTNCECVNRIQYTACTYCLISSTVHMRSYPPGRRLVGAVVLAMVASAFYVFLPVSFPEIFGTKAQRLASHPANDRRTSTDEAL</sequence>
<feature type="non-terminal residue" evidence="14">
    <location>
        <position position="1"/>
    </location>
</feature>
<proteinExistence type="inferred from homology"/>
<keyword evidence="3" id="KW-0202">Cytokine</keyword>
<dbReference type="EC" id="5.3.2.1" evidence="9"/>
<feature type="transmembrane region" description="Helical" evidence="13">
    <location>
        <begin position="526"/>
        <end position="547"/>
    </location>
</feature>
<evidence type="ECO:0000256" key="7">
    <source>
        <dbReference type="ARBA" id="ARBA00036823"/>
    </source>
</evidence>
<accession>A0A085LY77</accession>